<dbReference type="Pfam" id="PF13508">
    <property type="entry name" value="Acetyltransf_7"/>
    <property type="match status" value="1"/>
</dbReference>
<accession>A0A5B7SR34</accession>
<dbReference type="RefSeq" id="WP_138852170.1">
    <property type="nucleotide sequence ID" value="NZ_CP040710.1"/>
</dbReference>
<dbReference type="PROSITE" id="PS51186">
    <property type="entry name" value="GNAT"/>
    <property type="match status" value="1"/>
</dbReference>
<proteinExistence type="predicted"/>
<dbReference type="InterPro" id="IPR053144">
    <property type="entry name" value="Acetyltransferase_Butenolide"/>
</dbReference>
<dbReference type="PANTHER" id="PTHR43233">
    <property type="entry name" value="FAMILY N-ACETYLTRANSFERASE, PUTATIVE (AFU_ORTHOLOGUE AFUA_6G03350)-RELATED"/>
    <property type="match status" value="1"/>
</dbReference>
<dbReference type="InterPro" id="IPR000182">
    <property type="entry name" value="GNAT_dom"/>
</dbReference>
<evidence type="ECO:0000259" key="1">
    <source>
        <dbReference type="PROSITE" id="PS51186"/>
    </source>
</evidence>
<dbReference type="Gene3D" id="3.40.630.30">
    <property type="match status" value="1"/>
</dbReference>
<reference evidence="2 3" key="1">
    <citation type="submission" date="2019-05" db="EMBL/GenBank/DDBJ databases">
        <title>Genome sequencing of F202Z8.</title>
        <authorList>
            <person name="Kwon Y.M."/>
        </authorList>
    </citation>
    <scope>NUCLEOTIDE SEQUENCE [LARGE SCALE GENOMIC DNA]</scope>
    <source>
        <strain evidence="2 3">F202Z8</strain>
    </source>
</reference>
<organism evidence="2 3">
    <name type="scientific">Aggregatimonas sangjinii</name>
    <dbReference type="NCBI Taxonomy" id="2583587"/>
    <lineage>
        <taxon>Bacteria</taxon>
        <taxon>Pseudomonadati</taxon>
        <taxon>Bacteroidota</taxon>
        <taxon>Flavobacteriia</taxon>
        <taxon>Flavobacteriales</taxon>
        <taxon>Flavobacteriaceae</taxon>
        <taxon>Aggregatimonas</taxon>
    </lineage>
</organism>
<dbReference type="EMBL" id="CP040710">
    <property type="protein sequence ID" value="QCW99818.1"/>
    <property type="molecule type" value="Genomic_DNA"/>
</dbReference>
<evidence type="ECO:0000313" key="2">
    <source>
        <dbReference type="EMBL" id="QCW99818.1"/>
    </source>
</evidence>
<dbReference type="AlphaFoldDB" id="A0A5B7SR34"/>
<feature type="domain" description="N-acetyltransferase" evidence="1">
    <location>
        <begin position="1"/>
        <end position="139"/>
    </location>
</feature>
<dbReference type="Proteomes" id="UP000310017">
    <property type="component" value="Chromosome"/>
</dbReference>
<dbReference type="GO" id="GO:0016747">
    <property type="term" value="F:acyltransferase activity, transferring groups other than amino-acyl groups"/>
    <property type="evidence" value="ECO:0007669"/>
    <property type="project" value="InterPro"/>
</dbReference>
<gene>
    <name evidence="2" type="ORF">FGM00_06795</name>
</gene>
<name>A0A5B7SR34_9FLAO</name>
<dbReference type="SUPFAM" id="SSF55729">
    <property type="entry name" value="Acyl-CoA N-acyltransferases (Nat)"/>
    <property type="match status" value="1"/>
</dbReference>
<dbReference type="InterPro" id="IPR016181">
    <property type="entry name" value="Acyl_CoA_acyltransferase"/>
</dbReference>
<dbReference type="PANTHER" id="PTHR43233:SF1">
    <property type="entry name" value="FAMILY N-ACETYLTRANSFERASE, PUTATIVE (AFU_ORTHOLOGUE AFUA_6G03350)-RELATED"/>
    <property type="match status" value="1"/>
</dbReference>
<keyword evidence="2" id="KW-0808">Transferase</keyword>
<dbReference type="OrthoDB" id="3216107at2"/>
<dbReference type="KEGG" id="asag:FGM00_06795"/>
<evidence type="ECO:0000313" key="3">
    <source>
        <dbReference type="Proteomes" id="UP000310017"/>
    </source>
</evidence>
<keyword evidence="3" id="KW-1185">Reference proteome</keyword>
<protein>
    <submittedName>
        <fullName evidence="2">GNAT family N-acetyltransferase</fullName>
    </submittedName>
</protein>
<dbReference type="CDD" id="cd04301">
    <property type="entry name" value="NAT_SF"/>
    <property type="match status" value="1"/>
</dbReference>
<sequence>MTTFYISTDKKRLNIDFIHDFIANSYWGKGRTREQTLQTIENSFCFGMYSKSDEQIGFGRVVTDYVFFGYLMDVIIAPEYQRKGLGKALMEFMLQNKTIQALQTVALKTKDAHSLYGKYGFKKVGESLLWMSIDRQQLE</sequence>